<gene>
    <name evidence="2" type="ORF">WN944_029415</name>
</gene>
<comment type="caution">
    <text evidence="2">The sequence shown here is derived from an EMBL/GenBank/DDBJ whole genome shotgun (WGS) entry which is preliminary data.</text>
</comment>
<reference evidence="2 3" key="1">
    <citation type="submission" date="2024-05" db="EMBL/GenBank/DDBJ databases">
        <title>Haplotype-resolved chromosome-level genome assembly of Huyou (Citrus changshanensis).</title>
        <authorList>
            <person name="Miao C."/>
            <person name="Chen W."/>
            <person name="Wu Y."/>
            <person name="Wang L."/>
            <person name="Zhao S."/>
            <person name="Grierson D."/>
            <person name="Xu C."/>
            <person name="Chen K."/>
        </authorList>
    </citation>
    <scope>NUCLEOTIDE SEQUENCE [LARGE SCALE GENOMIC DNA]</scope>
    <source>
        <strain evidence="2">01-14</strain>
        <tissue evidence="2">Leaf</tissue>
    </source>
</reference>
<keyword evidence="1" id="KW-0052">Apoplast</keyword>
<evidence type="ECO:0000313" key="2">
    <source>
        <dbReference type="EMBL" id="KAK9177393.1"/>
    </source>
</evidence>
<dbReference type="Proteomes" id="UP001428341">
    <property type="component" value="Unassembled WGS sequence"/>
</dbReference>
<dbReference type="Pfam" id="PF03018">
    <property type="entry name" value="Dirigent"/>
    <property type="match status" value="1"/>
</dbReference>
<dbReference type="InterPro" id="IPR004265">
    <property type="entry name" value="Dirigent"/>
</dbReference>
<keyword evidence="1" id="KW-0964">Secreted</keyword>
<comment type="function">
    <text evidence="1">Dirigent proteins impart stereoselectivity on the phenoxy radical-coupling reaction, yielding optically active lignans from two molecules of coniferyl alcohol in the biosynthesis of lignans, flavonolignans, and alkaloids and thus plays a central role in plant secondary metabolism.</text>
</comment>
<evidence type="ECO:0000313" key="3">
    <source>
        <dbReference type="Proteomes" id="UP001428341"/>
    </source>
</evidence>
<dbReference type="AlphaFoldDB" id="A0AAP0QB28"/>
<comment type="subcellular location">
    <subcellularLocation>
        <location evidence="1">Secreted</location>
        <location evidence="1">Extracellular space</location>
        <location evidence="1">Apoplast</location>
    </subcellularLocation>
</comment>
<dbReference type="GO" id="GO:0048046">
    <property type="term" value="C:apoplast"/>
    <property type="evidence" value="ECO:0007669"/>
    <property type="project" value="UniProtKB-SubCell"/>
</dbReference>
<organism evidence="2 3">
    <name type="scientific">Citrus x changshan-huyou</name>
    <dbReference type="NCBI Taxonomy" id="2935761"/>
    <lineage>
        <taxon>Eukaryota</taxon>
        <taxon>Viridiplantae</taxon>
        <taxon>Streptophyta</taxon>
        <taxon>Embryophyta</taxon>
        <taxon>Tracheophyta</taxon>
        <taxon>Spermatophyta</taxon>
        <taxon>Magnoliopsida</taxon>
        <taxon>eudicotyledons</taxon>
        <taxon>Gunneridae</taxon>
        <taxon>Pentapetalae</taxon>
        <taxon>rosids</taxon>
        <taxon>malvids</taxon>
        <taxon>Sapindales</taxon>
        <taxon>Rutaceae</taxon>
        <taxon>Aurantioideae</taxon>
        <taxon>Citrus</taxon>
    </lineage>
</organism>
<dbReference type="EMBL" id="JBCGBO010000025">
    <property type="protein sequence ID" value="KAK9177393.1"/>
    <property type="molecule type" value="Genomic_DNA"/>
</dbReference>
<proteinExistence type="inferred from homology"/>
<keyword evidence="3" id="KW-1185">Reference proteome</keyword>
<accession>A0AAP0QB28</accession>
<evidence type="ECO:0000256" key="1">
    <source>
        <dbReference type="RuleBase" id="RU363099"/>
    </source>
</evidence>
<comment type="subunit">
    <text evidence="1">Homodimer.</text>
</comment>
<comment type="similarity">
    <text evidence="1">Belongs to the plant dirigent protein family.</text>
</comment>
<sequence>MIAQPTNTYKLPTHFGIVMMADDSWIETTNPQSKLVGRAQGLYRSTVPIRKMPIIGDNGVFLLDGEYAIA</sequence>
<protein>
    <recommendedName>
        <fullName evidence="1">Dirigent protein</fullName>
    </recommendedName>
</protein>
<name>A0AAP0QB28_9ROSI</name>